<proteinExistence type="predicted"/>
<comment type="subcellular location">
    <subcellularLocation>
        <location evidence="1">Cell membrane</location>
        <topology evidence="1">Multi-pass membrane protein</topology>
    </subcellularLocation>
</comment>
<evidence type="ECO:0000256" key="4">
    <source>
        <dbReference type="ARBA" id="ARBA00022989"/>
    </source>
</evidence>
<name>A0A1G9ESC4_9BACT</name>
<feature type="transmembrane region" description="Helical" evidence="6">
    <location>
        <begin position="316"/>
        <end position="335"/>
    </location>
</feature>
<feature type="transmembrane region" description="Helical" evidence="6">
    <location>
        <begin position="124"/>
        <end position="147"/>
    </location>
</feature>
<keyword evidence="2" id="KW-1003">Cell membrane</keyword>
<feature type="transmembrane region" description="Helical" evidence="6">
    <location>
        <begin position="50"/>
        <end position="68"/>
    </location>
</feature>
<accession>A0A1G9ESC4</accession>
<feature type="transmembrane region" description="Helical" evidence="6">
    <location>
        <begin position="89"/>
        <end position="112"/>
    </location>
</feature>
<dbReference type="InterPro" id="IPR022791">
    <property type="entry name" value="L-PG_synthase/AglD"/>
</dbReference>
<dbReference type="PANTHER" id="PTHR37693">
    <property type="entry name" value="PHOSPHATIDYLGLYCEROL LYSYLTRANSFERASE"/>
    <property type="match status" value="1"/>
</dbReference>
<dbReference type="PANTHER" id="PTHR37693:SF1">
    <property type="entry name" value="INTEGRAL MEMBRANE PROTEIN"/>
    <property type="match status" value="1"/>
</dbReference>
<feature type="transmembrane region" description="Helical" evidence="6">
    <location>
        <begin position="168"/>
        <end position="190"/>
    </location>
</feature>
<sequence>MDQNQKQLLERLSPTRILLPMLIGIGVTIYLFVSKYTWNDLSFLLRANGGWILASLVVLVIRDTGYIYRIRHLTGKDLSWNSSFYSIMLWEFASAVTPSAVGGTAVAVFILMKEGLTFGRSLAYVMLTAVLDNAFFIFASGLALVFLPTQIFPDISEFSFQIGRSFQYFFLISLSLIALYTFVMAFALFVRPRGFKWFLLRLTAWRPLRRWRQAAYIQGNEILIASKELKGKDVGYWTKAIGSTLFVWSARYLMLNCLIAAFTPVTGPEHVLIFFRQVVMWVIMLISVTPGAAGLAEIAFDAFFKQFLGNFSTAVALFWRMFTYYPYLLIGALLLPRWVRRVFFKGTKKPSSGKEG</sequence>
<reference evidence="7 8" key="1">
    <citation type="submission" date="2016-10" db="EMBL/GenBank/DDBJ databases">
        <authorList>
            <person name="de Groot N.N."/>
        </authorList>
    </citation>
    <scope>NUCLEOTIDE SEQUENCE [LARGE SCALE GENOMIC DNA]</scope>
    <source>
        <strain evidence="7 8">DSM 25186</strain>
    </source>
</reference>
<feature type="transmembrane region" description="Helical" evidence="6">
    <location>
        <begin position="245"/>
        <end position="266"/>
    </location>
</feature>
<dbReference type="EMBL" id="FNFO01000003">
    <property type="protein sequence ID" value="SDK78895.1"/>
    <property type="molecule type" value="Genomic_DNA"/>
</dbReference>
<evidence type="ECO:0000313" key="7">
    <source>
        <dbReference type="EMBL" id="SDK78895.1"/>
    </source>
</evidence>
<dbReference type="STRING" id="1075417.SAMN05421823_103568"/>
<protein>
    <recommendedName>
        <fullName evidence="9">Lysylphosphatidylglycerol synthase TM region</fullName>
    </recommendedName>
</protein>
<evidence type="ECO:0000313" key="8">
    <source>
        <dbReference type="Proteomes" id="UP000198510"/>
    </source>
</evidence>
<evidence type="ECO:0000256" key="1">
    <source>
        <dbReference type="ARBA" id="ARBA00004651"/>
    </source>
</evidence>
<dbReference type="Pfam" id="PF03706">
    <property type="entry name" value="LPG_synthase_TM"/>
    <property type="match status" value="1"/>
</dbReference>
<feature type="transmembrane region" description="Helical" evidence="6">
    <location>
        <begin position="278"/>
        <end position="296"/>
    </location>
</feature>
<dbReference type="OrthoDB" id="1493331at2"/>
<keyword evidence="3 6" id="KW-0812">Transmembrane</keyword>
<evidence type="ECO:0000256" key="2">
    <source>
        <dbReference type="ARBA" id="ARBA00022475"/>
    </source>
</evidence>
<evidence type="ECO:0000256" key="5">
    <source>
        <dbReference type="ARBA" id="ARBA00023136"/>
    </source>
</evidence>
<keyword evidence="8" id="KW-1185">Reference proteome</keyword>
<dbReference type="NCBIfam" id="TIGR00374">
    <property type="entry name" value="flippase-like domain"/>
    <property type="match status" value="1"/>
</dbReference>
<dbReference type="GO" id="GO:0005886">
    <property type="term" value="C:plasma membrane"/>
    <property type="evidence" value="ECO:0007669"/>
    <property type="project" value="UniProtKB-SubCell"/>
</dbReference>
<evidence type="ECO:0000256" key="6">
    <source>
        <dbReference type="SAM" id="Phobius"/>
    </source>
</evidence>
<keyword evidence="5 6" id="KW-0472">Membrane</keyword>
<evidence type="ECO:0000256" key="3">
    <source>
        <dbReference type="ARBA" id="ARBA00022692"/>
    </source>
</evidence>
<feature type="transmembrane region" description="Helical" evidence="6">
    <location>
        <begin position="17"/>
        <end position="38"/>
    </location>
</feature>
<dbReference type="Proteomes" id="UP000198510">
    <property type="component" value="Unassembled WGS sequence"/>
</dbReference>
<evidence type="ECO:0008006" key="9">
    <source>
        <dbReference type="Google" id="ProtNLM"/>
    </source>
</evidence>
<dbReference type="AlphaFoldDB" id="A0A1G9ESC4"/>
<dbReference type="RefSeq" id="WP_089681561.1">
    <property type="nucleotide sequence ID" value="NZ_FNFO01000003.1"/>
</dbReference>
<keyword evidence="4 6" id="KW-1133">Transmembrane helix</keyword>
<organism evidence="7 8">
    <name type="scientific">Catalinimonas alkaloidigena</name>
    <dbReference type="NCBI Taxonomy" id="1075417"/>
    <lineage>
        <taxon>Bacteria</taxon>
        <taxon>Pseudomonadati</taxon>
        <taxon>Bacteroidota</taxon>
        <taxon>Cytophagia</taxon>
        <taxon>Cytophagales</taxon>
        <taxon>Catalimonadaceae</taxon>
        <taxon>Catalinimonas</taxon>
    </lineage>
</organism>
<gene>
    <name evidence="7" type="ORF">SAMN05421823_103568</name>
</gene>